<evidence type="ECO:0000313" key="2">
    <source>
        <dbReference type="EMBL" id="QDU62774.1"/>
    </source>
</evidence>
<dbReference type="EMBL" id="CP036279">
    <property type="protein sequence ID" value="QDU62774.1"/>
    <property type="molecule type" value="Genomic_DNA"/>
</dbReference>
<proteinExistence type="predicted"/>
<accession>A0A518B719</accession>
<dbReference type="AlphaFoldDB" id="A0A518B719"/>
<keyword evidence="3" id="KW-1185">Reference proteome</keyword>
<gene>
    <name evidence="2" type="ORF">Pan216_36440</name>
</gene>
<keyword evidence="1" id="KW-0175">Coiled coil</keyword>
<sequence>MGRPVNTQGKLRLRGAAPREVYFLARTLFRKADRLSAERTHEHGAELDTPEGEITAADVLEVIDQAQRRVDRVLQRIDPDATLPPSAPRTAADYDQLSQEIVQANRQLNLLLDRRFSPNDVYENVTTGISYAARLLAEFPGAQRVLAPPEFESRKRPANVYRRLIECFGRIRIISEASGVQTMTLDVDEEAIDRATPSDVYDIASILVAELADLHRRLPDSHPPRRVVYPGQKLPSHVFQRVGLLEKQLVELEKLVQQHPQWLHHDNSQ</sequence>
<evidence type="ECO:0000313" key="3">
    <source>
        <dbReference type="Proteomes" id="UP000317093"/>
    </source>
</evidence>
<dbReference type="Proteomes" id="UP000317093">
    <property type="component" value="Chromosome"/>
</dbReference>
<protein>
    <submittedName>
        <fullName evidence="2">Uncharacterized protein</fullName>
    </submittedName>
</protein>
<evidence type="ECO:0000256" key="1">
    <source>
        <dbReference type="SAM" id="Coils"/>
    </source>
</evidence>
<name>A0A518B719_9BACT</name>
<dbReference type="KEGG" id="knv:Pan216_36440"/>
<organism evidence="2 3">
    <name type="scientific">Kolteria novifilia</name>
    <dbReference type="NCBI Taxonomy" id="2527975"/>
    <lineage>
        <taxon>Bacteria</taxon>
        <taxon>Pseudomonadati</taxon>
        <taxon>Planctomycetota</taxon>
        <taxon>Planctomycetia</taxon>
        <taxon>Kolteriales</taxon>
        <taxon>Kolteriaceae</taxon>
        <taxon>Kolteria</taxon>
    </lineage>
</organism>
<feature type="coiled-coil region" evidence="1">
    <location>
        <begin position="56"/>
        <end position="114"/>
    </location>
</feature>
<reference evidence="2 3" key="1">
    <citation type="submission" date="2019-02" db="EMBL/GenBank/DDBJ databases">
        <title>Deep-cultivation of Planctomycetes and their phenomic and genomic characterization uncovers novel biology.</title>
        <authorList>
            <person name="Wiegand S."/>
            <person name="Jogler M."/>
            <person name="Boedeker C."/>
            <person name="Pinto D."/>
            <person name="Vollmers J."/>
            <person name="Rivas-Marin E."/>
            <person name="Kohn T."/>
            <person name="Peeters S.H."/>
            <person name="Heuer A."/>
            <person name="Rast P."/>
            <person name="Oberbeckmann S."/>
            <person name="Bunk B."/>
            <person name="Jeske O."/>
            <person name="Meyerdierks A."/>
            <person name="Storesund J.E."/>
            <person name="Kallscheuer N."/>
            <person name="Luecker S."/>
            <person name="Lage O.M."/>
            <person name="Pohl T."/>
            <person name="Merkel B.J."/>
            <person name="Hornburger P."/>
            <person name="Mueller R.-W."/>
            <person name="Bruemmer F."/>
            <person name="Labrenz M."/>
            <person name="Spormann A.M."/>
            <person name="Op den Camp H."/>
            <person name="Overmann J."/>
            <person name="Amann R."/>
            <person name="Jetten M.S.M."/>
            <person name="Mascher T."/>
            <person name="Medema M.H."/>
            <person name="Devos D.P."/>
            <person name="Kaster A.-K."/>
            <person name="Ovreas L."/>
            <person name="Rohde M."/>
            <person name="Galperin M.Y."/>
            <person name="Jogler C."/>
        </authorList>
    </citation>
    <scope>NUCLEOTIDE SEQUENCE [LARGE SCALE GENOMIC DNA]</scope>
    <source>
        <strain evidence="2 3">Pan216</strain>
    </source>
</reference>